<dbReference type="Proteomes" id="UP000267606">
    <property type="component" value="Unassembled WGS sequence"/>
</dbReference>
<evidence type="ECO:0000313" key="4">
    <source>
        <dbReference type="EMBL" id="VDO66458.1"/>
    </source>
</evidence>
<dbReference type="SUPFAM" id="SSF63829">
    <property type="entry name" value="Calcium-dependent phosphotriesterase"/>
    <property type="match status" value="1"/>
</dbReference>
<evidence type="ECO:0000313" key="6">
    <source>
        <dbReference type="WBParaSite" id="OFLC_0001017801-mRNA-1"/>
    </source>
</evidence>
<dbReference type="Pfam" id="PF03088">
    <property type="entry name" value="Str_synth"/>
    <property type="match status" value="1"/>
</dbReference>
<reference evidence="6" key="1">
    <citation type="submission" date="2016-06" db="UniProtKB">
        <authorList>
            <consortium name="WormBaseParasite"/>
        </authorList>
    </citation>
    <scope>IDENTIFICATION</scope>
</reference>
<dbReference type="GO" id="GO:0016787">
    <property type="term" value="F:hydrolase activity"/>
    <property type="evidence" value="ECO:0007669"/>
    <property type="project" value="TreeGrafter"/>
</dbReference>
<keyword evidence="5" id="KW-1185">Reference proteome</keyword>
<comment type="similarity">
    <text evidence="1">Belongs to the strictosidine synthase family.</text>
</comment>
<dbReference type="InterPro" id="IPR018119">
    <property type="entry name" value="Strictosidine_synth_cons-reg"/>
</dbReference>
<protein>
    <submittedName>
        <fullName evidence="6">Str_synth domain-containing protein</fullName>
    </submittedName>
</protein>
<name>A0A183HRR7_9BILA</name>
<dbReference type="AlphaFoldDB" id="A0A183HRR7"/>
<evidence type="ECO:0000256" key="2">
    <source>
        <dbReference type="ARBA" id="ARBA00023180"/>
    </source>
</evidence>
<dbReference type="PANTHER" id="PTHR10426">
    <property type="entry name" value="STRICTOSIDINE SYNTHASE-RELATED"/>
    <property type="match status" value="1"/>
</dbReference>
<dbReference type="WBParaSite" id="OFLC_0001017801-mRNA-1">
    <property type="protein sequence ID" value="OFLC_0001017801-mRNA-1"/>
    <property type="gene ID" value="OFLC_0001017801"/>
</dbReference>
<dbReference type="STRING" id="387005.A0A183HRR7"/>
<dbReference type="EMBL" id="UZAJ01013300">
    <property type="protein sequence ID" value="VDO66458.1"/>
    <property type="molecule type" value="Genomic_DNA"/>
</dbReference>
<organism evidence="6">
    <name type="scientific">Onchocerca flexuosa</name>
    <dbReference type="NCBI Taxonomy" id="387005"/>
    <lineage>
        <taxon>Eukaryota</taxon>
        <taxon>Metazoa</taxon>
        <taxon>Ecdysozoa</taxon>
        <taxon>Nematoda</taxon>
        <taxon>Chromadorea</taxon>
        <taxon>Rhabditida</taxon>
        <taxon>Spirurina</taxon>
        <taxon>Spiruromorpha</taxon>
        <taxon>Filarioidea</taxon>
        <taxon>Onchocercidae</taxon>
        <taxon>Onchocerca</taxon>
    </lineage>
</organism>
<dbReference type="GO" id="GO:0012505">
    <property type="term" value="C:endomembrane system"/>
    <property type="evidence" value="ECO:0007669"/>
    <property type="project" value="TreeGrafter"/>
</dbReference>
<dbReference type="Gene3D" id="2.120.10.30">
    <property type="entry name" value="TolB, C-terminal domain"/>
    <property type="match status" value="1"/>
</dbReference>
<evidence type="ECO:0000256" key="1">
    <source>
        <dbReference type="ARBA" id="ARBA00009191"/>
    </source>
</evidence>
<proteinExistence type="inferred from homology"/>
<dbReference type="PANTHER" id="PTHR10426:SF124">
    <property type="entry name" value="STRICTOSIDINE SYNTHASE CONSERVED REGION DOMAIN-CONTAINING PROTEIN"/>
    <property type="match status" value="1"/>
</dbReference>
<accession>A0A183HRR7</accession>
<reference evidence="4 5" key="2">
    <citation type="submission" date="2018-11" db="EMBL/GenBank/DDBJ databases">
        <authorList>
            <consortium name="Pathogen Informatics"/>
        </authorList>
    </citation>
    <scope>NUCLEOTIDE SEQUENCE [LARGE SCALE GENOMIC DNA]</scope>
</reference>
<keyword evidence="2" id="KW-0325">Glycoprotein</keyword>
<feature type="domain" description="Strictosidine synthase conserved region" evidence="3">
    <location>
        <begin position="14"/>
        <end position="97"/>
    </location>
</feature>
<evidence type="ECO:0000313" key="5">
    <source>
        <dbReference type="Proteomes" id="UP000267606"/>
    </source>
</evidence>
<dbReference type="InterPro" id="IPR011042">
    <property type="entry name" value="6-blade_b-propeller_TolB-like"/>
</dbReference>
<sequence length="165" mass="19547">MITRGLSRPVFHFNDFDISQDEHHIVFTEPSYRFADRDCFYAMIEHRPDGRLLHYNMETGVLRVLVDNLYYPNGVEFDKTGKCVFFSEMGNLRILKSIFQYCFNYKFEKYTVIASNLPGYPDNIRKSKNGMLWVPLGQARLEDDSWITERPFLRDIVAMSFKIFT</sequence>
<evidence type="ECO:0000259" key="3">
    <source>
        <dbReference type="Pfam" id="PF03088"/>
    </source>
</evidence>
<gene>
    <name evidence="4" type="ORF">OFLC_LOCUS10179</name>
</gene>